<reference evidence="2" key="1">
    <citation type="journal article" date="2019" name="Int. J. Syst. Evol. Microbiol.">
        <title>The Global Catalogue of Microorganisms (GCM) 10K type strain sequencing project: providing services to taxonomists for standard genome sequencing and annotation.</title>
        <authorList>
            <consortium name="The Broad Institute Genomics Platform"/>
            <consortium name="The Broad Institute Genome Sequencing Center for Infectious Disease"/>
            <person name="Wu L."/>
            <person name="Ma J."/>
        </authorList>
    </citation>
    <scope>NUCLEOTIDE SEQUENCE [LARGE SCALE GENOMIC DNA]</scope>
    <source>
        <strain evidence="2">JCM 18326</strain>
    </source>
</reference>
<dbReference type="Proteomes" id="UP001500298">
    <property type="component" value="Unassembled WGS sequence"/>
</dbReference>
<evidence type="ECO:0008006" key="3">
    <source>
        <dbReference type="Google" id="ProtNLM"/>
    </source>
</evidence>
<protein>
    <recommendedName>
        <fullName evidence="3">Transposase</fullName>
    </recommendedName>
</protein>
<gene>
    <name evidence="1" type="ORF">GCM10023331_02190</name>
</gene>
<keyword evidence="2" id="KW-1185">Reference proteome</keyword>
<dbReference type="EMBL" id="BAABJX010000005">
    <property type="protein sequence ID" value="GAA4821444.1"/>
    <property type="molecule type" value="Genomic_DNA"/>
</dbReference>
<evidence type="ECO:0000313" key="1">
    <source>
        <dbReference type="EMBL" id="GAA4821444.1"/>
    </source>
</evidence>
<accession>A0ABP9CYR7</accession>
<dbReference type="RefSeq" id="WP_345368568.1">
    <property type="nucleotide sequence ID" value="NZ_BAABJX010000005.1"/>
</dbReference>
<proteinExistence type="predicted"/>
<sequence length="92" mass="10892">MKQHVIKEKLDLPQSSLVEFLVYDYMTEELGVKYKRGKHKGKLRTYKQITNREYQWICGEESVGKALMKVLSEHKRHESGLWDKFRHALIGA</sequence>
<name>A0ABP9CYR7_9BACT</name>
<comment type="caution">
    <text evidence="1">The sequence shown here is derived from an EMBL/GenBank/DDBJ whole genome shotgun (WGS) entry which is preliminary data.</text>
</comment>
<evidence type="ECO:0000313" key="2">
    <source>
        <dbReference type="Proteomes" id="UP001500298"/>
    </source>
</evidence>
<organism evidence="1 2">
    <name type="scientific">Algivirga pacifica</name>
    <dbReference type="NCBI Taxonomy" id="1162670"/>
    <lineage>
        <taxon>Bacteria</taxon>
        <taxon>Pseudomonadati</taxon>
        <taxon>Bacteroidota</taxon>
        <taxon>Cytophagia</taxon>
        <taxon>Cytophagales</taxon>
        <taxon>Flammeovirgaceae</taxon>
        <taxon>Algivirga</taxon>
    </lineage>
</organism>